<dbReference type="CDD" id="cd06579">
    <property type="entry name" value="TM_PBP1_transp_AraH_like"/>
    <property type="match status" value="1"/>
</dbReference>
<evidence type="ECO:0000256" key="4">
    <source>
        <dbReference type="ARBA" id="ARBA00022519"/>
    </source>
</evidence>
<evidence type="ECO:0000313" key="9">
    <source>
        <dbReference type="EMBL" id="MBB3931300.1"/>
    </source>
</evidence>
<evidence type="ECO:0000256" key="1">
    <source>
        <dbReference type="ARBA" id="ARBA00004651"/>
    </source>
</evidence>
<evidence type="ECO:0000256" key="6">
    <source>
        <dbReference type="ARBA" id="ARBA00022989"/>
    </source>
</evidence>
<dbReference type="InterPro" id="IPR001851">
    <property type="entry name" value="ABC_transp_permease"/>
</dbReference>
<dbReference type="Proteomes" id="UP000553963">
    <property type="component" value="Unassembled WGS sequence"/>
</dbReference>
<dbReference type="GO" id="GO:0022857">
    <property type="term" value="F:transmembrane transporter activity"/>
    <property type="evidence" value="ECO:0007669"/>
    <property type="project" value="InterPro"/>
</dbReference>
<gene>
    <name evidence="9" type="ORF">GGR25_002350</name>
</gene>
<protein>
    <submittedName>
        <fullName evidence="9">Ribose transport system permease protein</fullName>
    </submittedName>
</protein>
<feature type="transmembrane region" description="Helical" evidence="8">
    <location>
        <begin position="153"/>
        <end position="175"/>
    </location>
</feature>
<accession>A0A840ALW7</accession>
<evidence type="ECO:0000256" key="2">
    <source>
        <dbReference type="ARBA" id="ARBA00022448"/>
    </source>
</evidence>
<feature type="transmembrane region" description="Helical" evidence="8">
    <location>
        <begin position="205"/>
        <end position="223"/>
    </location>
</feature>
<dbReference type="PANTHER" id="PTHR32196">
    <property type="entry name" value="ABC TRANSPORTER PERMEASE PROTEIN YPHD-RELATED-RELATED"/>
    <property type="match status" value="1"/>
</dbReference>
<comment type="subcellular location">
    <subcellularLocation>
        <location evidence="1">Cell membrane</location>
        <topology evidence="1">Multi-pass membrane protein</topology>
    </subcellularLocation>
</comment>
<proteinExistence type="predicted"/>
<name>A0A840ALW7_9HYPH</name>
<reference evidence="9 10" key="1">
    <citation type="submission" date="2020-08" db="EMBL/GenBank/DDBJ databases">
        <title>Genomic Encyclopedia of Type Strains, Phase IV (KMG-IV): sequencing the most valuable type-strain genomes for metagenomic binning, comparative biology and taxonomic classification.</title>
        <authorList>
            <person name="Goeker M."/>
        </authorList>
    </citation>
    <scope>NUCLEOTIDE SEQUENCE [LARGE SCALE GENOMIC DNA]</scope>
    <source>
        <strain evidence="9 10">DSM 25966</strain>
    </source>
</reference>
<dbReference type="GO" id="GO:0005886">
    <property type="term" value="C:plasma membrane"/>
    <property type="evidence" value="ECO:0007669"/>
    <property type="project" value="UniProtKB-SubCell"/>
</dbReference>
<dbReference type="AlphaFoldDB" id="A0A840ALW7"/>
<dbReference type="RefSeq" id="WP_183398954.1">
    <property type="nucleotide sequence ID" value="NZ_JACIDS010000003.1"/>
</dbReference>
<keyword evidence="10" id="KW-1185">Reference proteome</keyword>
<evidence type="ECO:0000256" key="8">
    <source>
        <dbReference type="SAM" id="Phobius"/>
    </source>
</evidence>
<evidence type="ECO:0000256" key="3">
    <source>
        <dbReference type="ARBA" id="ARBA00022475"/>
    </source>
</evidence>
<feature type="transmembrane region" description="Helical" evidence="8">
    <location>
        <begin position="235"/>
        <end position="253"/>
    </location>
</feature>
<evidence type="ECO:0000256" key="5">
    <source>
        <dbReference type="ARBA" id="ARBA00022692"/>
    </source>
</evidence>
<evidence type="ECO:0000256" key="7">
    <source>
        <dbReference type="ARBA" id="ARBA00023136"/>
    </source>
</evidence>
<keyword evidence="2" id="KW-0813">Transport</keyword>
<dbReference type="EMBL" id="JACIDS010000003">
    <property type="protein sequence ID" value="MBB3931300.1"/>
    <property type="molecule type" value="Genomic_DNA"/>
</dbReference>
<feature type="transmembrane region" description="Helical" evidence="8">
    <location>
        <begin position="115"/>
        <end position="133"/>
    </location>
</feature>
<sequence>MILLRRYGTLVALVVIVAIFAIASPGAFGSVANLVNITQQMSLLAIVAIGATLVMVLGEFDLSVSAVVSWAGIASVALFGAGWPLALVFPLVLLSALVMGVVSGVLVARFALPSFIATLALGTVIGGLTFWVSNGATLFSGIPPVFRALGRGAILGVPVPTLWLAGVALVFWLVLDQTEFGRRLYAIGGNREAARLVGLPVRRDMVVAFALCALLAALAGLLLTARLGSAHPTGGGGYLLQAYAAVFLGMTAFREGEPSIPGTLLGAAIIAVISNGLTILGVPSFLQDVMTGAIIIAAVLIRHFGREGD</sequence>
<keyword evidence="4" id="KW-0997">Cell inner membrane</keyword>
<keyword evidence="7 8" id="KW-0472">Membrane</keyword>
<keyword evidence="3" id="KW-1003">Cell membrane</keyword>
<evidence type="ECO:0000313" key="10">
    <source>
        <dbReference type="Proteomes" id="UP000553963"/>
    </source>
</evidence>
<dbReference type="Pfam" id="PF02653">
    <property type="entry name" value="BPD_transp_2"/>
    <property type="match status" value="1"/>
</dbReference>
<feature type="transmembrane region" description="Helical" evidence="8">
    <location>
        <begin position="260"/>
        <end position="279"/>
    </location>
</feature>
<comment type="caution">
    <text evidence="9">The sequence shown here is derived from an EMBL/GenBank/DDBJ whole genome shotgun (WGS) entry which is preliminary data.</text>
</comment>
<organism evidence="9 10">
    <name type="scientific">Kaistia hirudinis</name>
    <dbReference type="NCBI Taxonomy" id="1293440"/>
    <lineage>
        <taxon>Bacteria</taxon>
        <taxon>Pseudomonadati</taxon>
        <taxon>Pseudomonadota</taxon>
        <taxon>Alphaproteobacteria</taxon>
        <taxon>Hyphomicrobiales</taxon>
        <taxon>Kaistiaceae</taxon>
        <taxon>Kaistia</taxon>
    </lineage>
</organism>
<keyword evidence="6 8" id="KW-1133">Transmembrane helix</keyword>
<feature type="transmembrane region" description="Helical" evidence="8">
    <location>
        <begin position="39"/>
        <end position="57"/>
    </location>
</feature>
<dbReference type="PANTHER" id="PTHR32196:SF21">
    <property type="entry name" value="ABC TRANSPORTER PERMEASE PROTEIN YPHD-RELATED"/>
    <property type="match status" value="1"/>
</dbReference>
<keyword evidence="5 8" id="KW-0812">Transmembrane</keyword>